<dbReference type="SUPFAM" id="SSF46785">
    <property type="entry name" value="Winged helix' DNA-binding domain"/>
    <property type="match status" value="1"/>
</dbReference>
<dbReference type="CDD" id="cd05466">
    <property type="entry name" value="PBP2_LTTR_substrate"/>
    <property type="match status" value="1"/>
</dbReference>
<evidence type="ECO:0000256" key="4">
    <source>
        <dbReference type="ARBA" id="ARBA00023163"/>
    </source>
</evidence>
<keyword evidence="4" id="KW-0804">Transcription</keyword>
<organism evidence="6 7">
    <name type="scientific">Metabacillus indicus</name>
    <name type="common">Bacillus indicus</name>
    <dbReference type="NCBI Taxonomy" id="246786"/>
    <lineage>
        <taxon>Bacteria</taxon>
        <taxon>Bacillati</taxon>
        <taxon>Bacillota</taxon>
        <taxon>Bacilli</taxon>
        <taxon>Bacillales</taxon>
        <taxon>Bacillaceae</taxon>
        <taxon>Metabacillus</taxon>
    </lineage>
</organism>
<dbReference type="PANTHER" id="PTHR30419">
    <property type="entry name" value="HTH-TYPE TRANSCRIPTIONAL REGULATOR YBHD"/>
    <property type="match status" value="1"/>
</dbReference>
<evidence type="ECO:0000256" key="2">
    <source>
        <dbReference type="ARBA" id="ARBA00023015"/>
    </source>
</evidence>
<protein>
    <recommendedName>
        <fullName evidence="5">HTH lysR-type domain-containing protein</fullName>
    </recommendedName>
</protein>
<dbReference type="Gene3D" id="3.40.190.290">
    <property type="match status" value="1"/>
</dbReference>
<dbReference type="InterPro" id="IPR036390">
    <property type="entry name" value="WH_DNA-bd_sf"/>
</dbReference>
<dbReference type="OrthoDB" id="9803735at2"/>
<dbReference type="InterPro" id="IPR050950">
    <property type="entry name" value="HTH-type_LysR_regulators"/>
</dbReference>
<keyword evidence="2" id="KW-0805">Transcription regulation</keyword>
<dbReference type="RefSeq" id="WP_029280556.1">
    <property type="nucleotide sequence ID" value="NZ_JNVC02000004.1"/>
</dbReference>
<dbReference type="AlphaFoldDB" id="A0A084GZX4"/>
<accession>A0A084GZX4</accession>
<dbReference type="InterPro" id="IPR036388">
    <property type="entry name" value="WH-like_DNA-bd_sf"/>
</dbReference>
<dbReference type="Pfam" id="PF00126">
    <property type="entry name" value="HTH_1"/>
    <property type="match status" value="1"/>
</dbReference>
<proteinExistence type="inferred from homology"/>
<evidence type="ECO:0000313" key="7">
    <source>
        <dbReference type="Proteomes" id="UP000028549"/>
    </source>
</evidence>
<dbReference type="InterPro" id="IPR005119">
    <property type="entry name" value="LysR_subst-bd"/>
</dbReference>
<dbReference type="Gene3D" id="1.10.10.10">
    <property type="entry name" value="Winged helix-like DNA-binding domain superfamily/Winged helix DNA-binding domain"/>
    <property type="match status" value="1"/>
</dbReference>
<dbReference type="GO" id="GO:0003700">
    <property type="term" value="F:DNA-binding transcription factor activity"/>
    <property type="evidence" value="ECO:0007669"/>
    <property type="project" value="InterPro"/>
</dbReference>
<evidence type="ECO:0000259" key="5">
    <source>
        <dbReference type="PROSITE" id="PS50931"/>
    </source>
</evidence>
<keyword evidence="7" id="KW-1185">Reference proteome</keyword>
<name>A0A084GZX4_METID</name>
<gene>
    <name evidence="6" type="ORF">GS18_0208615</name>
</gene>
<dbReference type="InterPro" id="IPR000847">
    <property type="entry name" value="LysR_HTH_N"/>
</dbReference>
<dbReference type="PRINTS" id="PR00039">
    <property type="entry name" value="HTHLYSR"/>
</dbReference>
<dbReference type="EMBL" id="JNVC02000004">
    <property type="protein sequence ID" value="KEZ52886.1"/>
    <property type="molecule type" value="Genomic_DNA"/>
</dbReference>
<dbReference type="FunFam" id="1.10.10.10:FF:000001">
    <property type="entry name" value="LysR family transcriptional regulator"/>
    <property type="match status" value="1"/>
</dbReference>
<dbReference type="PROSITE" id="PS50931">
    <property type="entry name" value="HTH_LYSR"/>
    <property type="match status" value="1"/>
</dbReference>
<dbReference type="GO" id="GO:0003677">
    <property type="term" value="F:DNA binding"/>
    <property type="evidence" value="ECO:0007669"/>
    <property type="project" value="UniProtKB-KW"/>
</dbReference>
<evidence type="ECO:0000256" key="3">
    <source>
        <dbReference type="ARBA" id="ARBA00023125"/>
    </source>
</evidence>
<dbReference type="Proteomes" id="UP000028549">
    <property type="component" value="Unassembled WGS sequence"/>
</dbReference>
<feature type="domain" description="HTH lysR-type" evidence="5">
    <location>
        <begin position="1"/>
        <end position="58"/>
    </location>
</feature>
<comment type="similarity">
    <text evidence="1">Belongs to the LysR transcriptional regulatory family.</text>
</comment>
<sequence length="283" mass="32160">MRIEWLEAFQKTVETKSFTKASEQLHMSQPALSKQIRSLESYFGCQLFVRSASGVVLTKEGELLIKAGNEIVERVQKAHRELAELNEEKQVVIGSWPSIASSFLPQKFRQSENFRAEKISIKTSHTFSDLMTGLKENVYDGILMDDRFVEHHFLSELLFIEPIMLYFHKDHPLAEKKEVTFSDIEEASFLSLPEGCDCRIIIEKAFEEKGKPYNVASEIEFGQSILGFISANLGIALLPKLFSGMISPEIRAVEISDIALNRHISLISNNKETGKIIKNYLKD</sequence>
<dbReference type="GO" id="GO:0005829">
    <property type="term" value="C:cytosol"/>
    <property type="evidence" value="ECO:0007669"/>
    <property type="project" value="TreeGrafter"/>
</dbReference>
<dbReference type="Pfam" id="PF03466">
    <property type="entry name" value="LysR_substrate"/>
    <property type="match status" value="1"/>
</dbReference>
<evidence type="ECO:0000313" key="6">
    <source>
        <dbReference type="EMBL" id="KEZ52886.1"/>
    </source>
</evidence>
<dbReference type="STRING" id="246786.GS18_0208615"/>
<dbReference type="SUPFAM" id="SSF53850">
    <property type="entry name" value="Periplasmic binding protein-like II"/>
    <property type="match status" value="1"/>
</dbReference>
<dbReference type="PANTHER" id="PTHR30419:SF8">
    <property type="entry name" value="NITROGEN ASSIMILATION TRANSCRIPTIONAL ACTIVATOR-RELATED"/>
    <property type="match status" value="1"/>
</dbReference>
<comment type="caution">
    <text evidence="6">The sequence shown here is derived from an EMBL/GenBank/DDBJ whole genome shotgun (WGS) entry which is preliminary data.</text>
</comment>
<reference evidence="6 7" key="1">
    <citation type="journal article" date="2005" name="Int. J. Syst. Evol. Microbiol.">
        <title>Bacillus cibi sp. nov., isolated from jeotgal, a traditional Korean fermented seafood.</title>
        <authorList>
            <person name="Yoon J.H."/>
            <person name="Lee C.H."/>
            <person name="Oh T.K."/>
        </authorList>
    </citation>
    <scope>NUCLEOTIDE SEQUENCE [LARGE SCALE GENOMIC DNA]</scope>
    <source>
        <strain evidence="6 7">DSM 16189</strain>
    </source>
</reference>
<evidence type="ECO:0000256" key="1">
    <source>
        <dbReference type="ARBA" id="ARBA00009437"/>
    </source>
</evidence>
<keyword evidence="3" id="KW-0238">DNA-binding</keyword>